<evidence type="ECO:0000313" key="3">
    <source>
        <dbReference type="EMBL" id="WRT70865.1"/>
    </source>
</evidence>
<sequence>MNSQETTHSHEHVHPHDHGHSHGHAHSHWHSHGGGDESDLWSGQDYLAKPGVLEVAQITHQSILHSLASAGIDVEDLKRWDVLEIGSGPGAVTKHLLPTFALVHAIDLSPSMIMSLNSYLPSSSYPSLTGTLHALSSSSAKIFEDGEPLSSPTSEDKSRKISPPKAQFDLAVSNLVLHHVDDVDPFMLGAIGLLKKGGWFVLTEFGLVENGKDKEEERDVTRMNKEGKALKGGSVNAPDHYRPAASVESLTELFKSYGLVDVYAEKRGTLPVFGENGPQPPCLIVRGRKA</sequence>
<dbReference type="PANTHER" id="PTHR43861:SF3">
    <property type="entry name" value="PUTATIVE (AFU_ORTHOLOGUE AFUA_2G14390)-RELATED"/>
    <property type="match status" value="1"/>
</dbReference>
<accession>A0ABZ1DBZ1</accession>
<gene>
    <name evidence="3" type="ORF">IL334_007864</name>
</gene>
<keyword evidence="4" id="KW-1185">Reference proteome</keyword>
<evidence type="ECO:0000313" key="4">
    <source>
        <dbReference type="Proteomes" id="UP001329825"/>
    </source>
</evidence>
<dbReference type="Gene3D" id="3.40.50.150">
    <property type="entry name" value="Vaccinia Virus protein VP39"/>
    <property type="match status" value="1"/>
</dbReference>
<proteinExistence type="predicted"/>
<dbReference type="Proteomes" id="UP001329825">
    <property type="component" value="Chromosome 11"/>
</dbReference>
<evidence type="ECO:0000256" key="1">
    <source>
        <dbReference type="ARBA" id="ARBA00022679"/>
    </source>
</evidence>
<reference evidence="3 4" key="1">
    <citation type="submission" date="2024-01" db="EMBL/GenBank/DDBJ databases">
        <title>Comparative genomics of Cryptococcus and Kwoniella reveals pathogenesis evolution and contrasting modes of karyotype evolution via chromosome fusion or intercentromeric recombination.</title>
        <authorList>
            <person name="Coelho M.A."/>
            <person name="David-Palma M."/>
            <person name="Shea T."/>
            <person name="Bowers K."/>
            <person name="McGinley-Smith S."/>
            <person name="Mohammad A.W."/>
            <person name="Gnirke A."/>
            <person name="Yurkov A.M."/>
            <person name="Nowrousian M."/>
            <person name="Sun S."/>
            <person name="Cuomo C.A."/>
            <person name="Heitman J."/>
        </authorList>
    </citation>
    <scope>NUCLEOTIDE SEQUENCE [LARGE SCALE GENOMIC DNA]</scope>
    <source>
        <strain evidence="3">CBS 11374</strain>
    </source>
</reference>
<name>A0ABZ1DBZ1_9TREE</name>
<dbReference type="SUPFAM" id="SSF53335">
    <property type="entry name" value="S-adenosyl-L-methionine-dependent methyltransferases"/>
    <property type="match status" value="1"/>
</dbReference>
<feature type="region of interest" description="Disordered" evidence="2">
    <location>
        <begin position="143"/>
        <end position="162"/>
    </location>
</feature>
<protein>
    <recommendedName>
        <fullName evidence="5">Methyltransferase type 11 domain-containing protein</fullName>
    </recommendedName>
</protein>
<feature type="compositionally biased region" description="Basic residues" evidence="2">
    <location>
        <begin position="21"/>
        <end position="31"/>
    </location>
</feature>
<organism evidence="3 4">
    <name type="scientific">Kwoniella shivajii</name>
    <dbReference type="NCBI Taxonomy" id="564305"/>
    <lineage>
        <taxon>Eukaryota</taxon>
        <taxon>Fungi</taxon>
        <taxon>Dikarya</taxon>
        <taxon>Basidiomycota</taxon>
        <taxon>Agaricomycotina</taxon>
        <taxon>Tremellomycetes</taxon>
        <taxon>Tremellales</taxon>
        <taxon>Cryptococcaceae</taxon>
        <taxon>Kwoniella</taxon>
    </lineage>
</organism>
<dbReference type="CDD" id="cd02440">
    <property type="entry name" value="AdoMet_MTases"/>
    <property type="match status" value="1"/>
</dbReference>
<evidence type="ECO:0000256" key="2">
    <source>
        <dbReference type="SAM" id="MobiDB-lite"/>
    </source>
</evidence>
<feature type="region of interest" description="Disordered" evidence="2">
    <location>
        <begin position="1"/>
        <end position="36"/>
    </location>
</feature>
<feature type="compositionally biased region" description="Basic and acidic residues" evidence="2">
    <location>
        <begin position="7"/>
        <end position="20"/>
    </location>
</feature>
<dbReference type="InterPro" id="IPR029063">
    <property type="entry name" value="SAM-dependent_MTases_sf"/>
</dbReference>
<evidence type="ECO:0008006" key="5">
    <source>
        <dbReference type="Google" id="ProtNLM"/>
    </source>
</evidence>
<dbReference type="GeneID" id="87959994"/>
<dbReference type="PANTHER" id="PTHR43861">
    <property type="entry name" value="TRANS-ACONITATE 2-METHYLTRANSFERASE-RELATED"/>
    <property type="match status" value="1"/>
</dbReference>
<dbReference type="EMBL" id="CP141891">
    <property type="protein sequence ID" value="WRT70865.1"/>
    <property type="molecule type" value="Genomic_DNA"/>
</dbReference>
<dbReference type="Pfam" id="PF13489">
    <property type="entry name" value="Methyltransf_23"/>
    <property type="match status" value="1"/>
</dbReference>
<keyword evidence="1" id="KW-0808">Transferase</keyword>
<dbReference type="RefSeq" id="XP_062795604.1">
    <property type="nucleotide sequence ID" value="XM_062939553.1"/>
</dbReference>